<accession>D8SF96</accession>
<dbReference type="Pfam" id="PF00106">
    <property type="entry name" value="adh_short"/>
    <property type="match status" value="1"/>
</dbReference>
<dbReference type="InterPro" id="IPR055280">
    <property type="entry name" value="TIC32"/>
</dbReference>
<dbReference type="Gene3D" id="3.40.50.720">
    <property type="entry name" value="NAD(P)-binding Rossmann-like Domain"/>
    <property type="match status" value="1"/>
</dbReference>
<evidence type="ECO:0000313" key="2">
    <source>
        <dbReference type="Proteomes" id="UP000001514"/>
    </source>
</evidence>
<sequence>MGVISYFTGYRGATGFGSGATAEKVAKGISLESKVVIVTATGATSGIGFETARVLAKHGAHVVIPARKLQNAEAAKSKIQREFPNARVTVLELDLSSLKSVRKFVDDFNALNLPLHILINNAGMTANNFQLSPDGLELDFATNHMGPFLLTELLLDKMIQTASQTGVQGRIVMVASEGHRYVPKGGIEFDKLNDKNSFQWITSYGRSKLANILHTRELASRLKEKGANVTVNSLHPGTIKTNLGRDFNQTSAKLLLFLASPLCKSIPQGAATTMLLAVHPCMEGVSGKYYLDCNEADCTPHAKDMKLAAELRTFSEEFIKSHP</sequence>
<dbReference type="PRINTS" id="PR00081">
    <property type="entry name" value="GDHRDH"/>
</dbReference>
<dbReference type="SUPFAM" id="SSF51735">
    <property type="entry name" value="NAD(P)-binding Rossmann-fold domains"/>
    <property type="match status" value="1"/>
</dbReference>
<gene>
    <name evidence="1" type="ORF">SELMODRAFT_421434</name>
</gene>
<protein>
    <submittedName>
        <fullName evidence="1">Uncharacterized protein</fullName>
    </submittedName>
</protein>
<keyword evidence="2" id="KW-1185">Reference proteome</keyword>
<dbReference type="Proteomes" id="UP000001514">
    <property type="component" value="Unassembled WGS sequence"/>
</dbReference>
<dbReference type="STRING" id="88036.D8SF96"/>
<dbReference type="eggNOG" id="KOG1208">
    <property type="taxonomic scope" value="Eukaryota"/>
</dbReference>
<dbReference type="AlphaFoldDB" id="D8SF96"/>
<dbReference type="InParanoid" id="D8SF96"/>
<dbReference type="InterPro" id="IPR036291">
    <property type="entry name" value="NAD(P)-bd_dom_sf"/>
</dbReference>
<dbReference type="PANTHER" id="PTHR48476">
    <property type="entry name" value="SHORT-CHAIN DEHYDROGENASE TIC 32, CHLOROPLASTIC-LIKE"/>
    <property type="match status" value="1"/>
</dbReference>
<dbReference type="InterPro" id="IPR002347">
    <property type="entry name" value="SDR_fam"/>
</dbReference>
<evidence type="ECO:0000313" key="1">
    <source>
        <dbReference type="EMBL" id="EFJ17113.1"/>
    </source>
</evidence>
<name>D8SF96_SELML</name>
<dbReference type="EMBL" id="GL377616">
    <property type="protein sequence ID" value="EFJ17113.1"/>
    <property type="molecule type" value="Genomic_DNA"/>
</dbReference>
<proteinExistence type="predicted"/>
<dbReference type="PANTHER" id="PTHR48476:SF1">
    <property type="entry name" value="SHORT-CHAIN DEHYDROGENASE TIC 32, CHLOROPLASTIC-LIKE"/>
    <property type="match status" value="1"/>
</dbReference>
<dbReference type="Gramene" id="EFJ17113">
    <property type="protein sequence ID" value="EFJ17113"/>
    <property type="gene ID" value="SELMODRAFT_421434"/>
</dbReference>
<dbReference type="HOGENOM" id="CLU_010194_44_0_1"/>
<reference evidence="1 2" key="1">
    <citation type="journal article" date="2011" name="Science">
        <title>The Selaginella genome identifies genetic changes associated with the evolution of vascular plants.</title>
        <authorList>
            <person name="Banks J.A."/>
            <person name="Nishiyama T."/>
            <person name="Hasebe M."/>
            <person name="Bowman J.L."/>
            <person name="Gribskov M."/>
            <person name="dePamphilis C."/>
            <person name="Albert V.A."/>
            <person name="Aono N."/>
            <person name="Aoyama T."/>
            <person name="Ambrose B.A."/>
            <person name="Ashton N.W."/>
            <person name="Axtell M.J."/>
            <person name="Barker E."/>
            <person name="Barker M.S."/>
            <person name="Bennetzen J.L."/>
            <person name="Bonawitz N.D."/>
            <person name="Chapple C."/>
            <person name="Cheng C."/>
            <person name="Correa L.G."/>
            <person name="Dacre M."/>
            <person name="DeBarry J."/>
            <person name="Dreyer I."/>
            <person name="Elias M."/>
            <person name="Engstrom E.M."/>
            <person name="Estelle M."/>
            <person name="Feng L."/>
            <person name="Finet C."/>
            <person name="Floyd S.K."/>
            <person name="Frommer W.B."/>
            <person name="Fujita T."/>
            <person name="Gramzow L."/>
            <person name="Gutensohn M."/>
            <person name="Harholt J."/>
            <person name="Hattori M."/>
            <person name="Heyl A."/>
            <person name="Hirai T."/>
            <person name="Hiwatashi Y."/>
            <person name="Ishikawa M."/>
            <person name="Iwata M."/>
            <person name="Karol K.G."/>
            <person name="Koehler B."/>
            <person name="Kolukisaoglu U."/>
            <person name="Kubo M."/>
            <person name="Kurata T."/>
            <person name="Lalonde S."/>
            <person name="Li K."/>
            <person name="Li Y."/>
            <person name="Litt A."/>
            <person name="Lyons E."/>
            <person name="Manning G."/>
            <person name="Maruyama T."/>
            <person name="Michael T.P."/>
            <person name="Mikami K."/>
            <person name="Miyazaki S."/>
            <person name="Morinaga S."/>
            <person name="Murata T."/>
            <person name="Mueller-Roeber B."/>
            <person name="Nelson D.R."/>
            <person name="Obara M."/>
            <person name="Oguri Y."/>
            <person name="Olmstead R.G."/>
            <person name="Onodera N."/>
            <person name="Petersen B.L."/>
            <person name="Pils B."/>
            <person name="Prigge M."/>
            <person name="Rensing S.A."/>
            <person name="Riano-Pachon D.M."/>
            <person name="Roberts A.W."/>
            <person name="Sato Y."/>
            <person name="Scheller H.V."/>
            <person name="Schulz B."/>
            <person name="Schulz C."/>
            <person name="Shakirov E.V."/>
            <person name="Shibagaki N."/>
            <person name="Shinohara N."/>
            <person name="Shippen D.E."/>
            <person name="Soerensen I."/>
            <person name="Sotooka R."/>
            <person name="Sugimoto N."/>
            <person name="Sugita M."/>
            <person name="Sumikawa N."/>
            <person name="Tanurdzic M."/>
            <person name="Theissen G."/>
            <person name="Ulvskov P."/>
            <person name="Wakazuki S."/>
            <person name="Weng J.K."/>
            <person name="Willats W.W."/>
            <person name="Wipf D."/>
            <person name="Wolf P.G."/>
            <person name="Yang L."/>
            <person name="Zimmer A.D."/>
            <person name="Zhu Q."/>
            <person name="Mitros T."/>
            <person name="Hellsten U."/>
            <person name="Loque D."/>
            <person name="Otillar R."/>
            <person name="Salamov A."/>
            <person name="Schmutz J."/>
            <person name="Shapiro H."/>
            <person name="Lindquist E."/>
            <person name="Lucas S."/>
            <person name="Rokhsar D."/>
            <person name="Grigoriev I.V."/>
        </authorList>
    </citation>
    <scope>NUCLEOTIDE SEQUENCE [LARGE SCALE GENOMIC DNA]</scope>
</reference>
<dbReference type="KEGG" id="smo:SELMODRAFT_421434"/>
<organism evidence="2">
    <name type="scientific">Selaginella moellendorffii</name>
    <name type="common">Spikemoss</name>
    <dbReference type="NCBI Taxonomy" id="88036"/>
    <lineage>
        <taxon>Eukaryota</taxon>
        <taxon>Viridiplantae</taxon>
        <taxon>Streptophyta</taxon>
        <taxon>Embryophyta</taxon>
        <taxon>Tracheophyta</taxon>
        <taxon>Lycopodiopsida</taxon>
        <taxon>Selaginellales</taxon>
        <taxon>Selaginellaceae</taxon>
        <taxon>Selaginella</taxon>
    </lineage>
</organism>
<dbReference type="CDD" id="cd05327">
    <property type="entry name" value="retinol-DH_like_SDR_c_like"/>
    <property type="match status" value="1"/>
</dbReference>